<sequence length="239" mass="27214">MAGLLDDNHEAKDEFGNFDPLSMGSSTRDTSDGSSMVSRIRGYSRNIELDKHVERFGRIPIEMSIEFKKLVDVIEMAKSQVQSTKDGQQCGLIELFKKTHAKDDNWVNKASHAAHSRMVELEGLQTLEGSQPPSEEEICEIVLGRHPGGPKSKPRKHRYSSKSISSIKQKAYEQEIEIRNLKEQLDMKKSNIQEEREVRNATKEKLMTKKEELMATKTEVDNLKELMKQFMASQEGTSK</sequence>
<name>A0A5A7TMA0_CUCMM</name>
<feature type="region of interest" description="Disordered" evidence="2">
    <location>
        <begin position="15"/>
        <end position="37"/>
    </location>
</feature>
<proteinExistence type="predicted"/>
<organism evidence="3 4">
    <name type="scientific">Cucumis melo var. makuwa</name>
    <name type="common">Oriental melon</name>
    <dbReference type="NCBI Taxonomy" id="1194695"/>
    <lineage>
        <taxon>Eukaryota</taxon>
        <taxon>Viridiplantae</taxon>
        <taxon>Streptophyta</taxon>
        <taxon>Embryophyta</taxon>
        <taxon>Tracheophyta</taxon>
        <taxon>Spermatophyta</taxon>
        <taxon>Magnoliopsida</taxon>
        <taxon>eudicotyledons</taxon>
        <taxon>Gunneridae</taxon>
        <taxon>Pentapetalae</taxon>
        <taxon>rosids</taxon>
        <taxon>fabids</taxon>
        <taxon>Cucurbitales</taxon>
        <taxon>Cucurbitaceae</taxon>
        <taxon>Benincaseae</taxon>
        <taxon>Cucumis</taxon>
    </lineage>
</organism>
<evidence type="ECO:0000313" key="3">
    <source>
        <dbReference type="EMBL" id="KAA0042499.1"/>
    </source>
</evidence>
<gene>
    <name evidence="3" type="ORF">E6C27_scaffold246G00530</name>
</gene>
<reference evidence="3 4" key="1">
    <citation type="submission" date="2019-08" db="EMBL/GenBank/DDBJ databases">
        <title>Draft genome sequences of two oriental melons (Cucumis melo L. var makuwa).</title>
        <authorList>
            <person name="Kwon S.-Y."/>
        </authorList>
    </citation>
    <scope>NUCLEOTIDE SEQUENCE [LARGE SCALE GENOMIC DNA]</scope>
    <source>
        <strain evidence="4">cv. SW 3</strain>
        <tissue evidence="3">Leaf</tissue>
    </source>
</reference>
<feature type="region of interest" description="Disordered" evidence="2">
    <location>
        <begin position="144"/>
        <end position="164"/>
    </location>
</feature>
<dbReference type="EMBL" id="SSTE01015965">
    <property type="protein sequence ID" value="KAA0042499.1"/>
    <property type="molecule type" value="Genomic_DNA"/>
</dbReference>
<evidence type="ECO:0000256" key="1">
    <source>
        <dbReference type="SAM" id="Coils"/>
    </source>
</evidence>
<dbReference type="AlphaFoldDB" id="A0A5A7TMA0"/>
<protein>
    <submittedName>
        <fullName evidence="3">CACTA en-spm transposon protein</fullName>
    </submittedName>
</protein>
<feature type="compositionally biased region" description="Low complexity" evidence="2">
    <location>
        <begin position="22"/>
        <end position="36"/>
    </location>
</feature>
<dbReference type="Proteomes" id="UP000321393">
    <property type="component" value="Unassembled WGS sequence"/>
</dbReference>
<accession>A0A5A7TMA0</accession>
<feature type="coiled-coil region" evidence="1">
    <location>
        <begin position="164"/>
        <end position="226"/>
    </location>
</feature>
<comment type="caution">
    <text evidence="3">The sequence shown here is derived from an EMBL/GenBank/DDBJ whole genome shotgun (WGS) entry which is preliminary data.</text>
</comment>
<evidence type="ECO:0000313" key="4">
    <source>
        <dbReference type="Proteomes" id="UP000321393"/>
    </source>
</evidence>
<evidence type="ECO:0000256" key="2">
    <source>
        <dbReference type="SAM" id="MobiDB-lite"/>
    </source>
</evidence>
<keyword evidence="1" id="KW-0175">Coiled coil</keyword>